<evidence type="ECO:0000313" key="3">
    <source>
        <dbReference type="Proteomes" id="UP000236544"/>
    </source>
</evidence>
<comment type="similarity">
    <text evidence="1">Belongs to the metallo-dependent hydrolases superfamily. Peptidase M19 family.</text>
</comment>
<dbReference type="GO" id="GO:0070573">
    <property type="term" value="F:metallodipeptidase activity"/>
    <property type="evidence" value="ECO:0007669"/>
    <property type="project" value="InterPro"/>
</dbReference>
<keyword evidence="1" id="KW-0224">Dipeptidase</keyword>
<comment type="catalytic activity">
    <reaction evidence="1">
        <text>an L-aminoacyl-L-amino acid + H2O = 2 an L-alpha-amino acid</text>
        <dbReference type="Rhea" id="RHEA:48940"/>
        <dbReference type="ChEBI" id="CHEBI:15377"/>
        <dbReference type="ChEBI" id="CHEBI:59869"/>
        <dbReference type="ChEBI" id="CHEBI:77460"/>
        <dbReference type="EC" id="3.4.13.19"/>
    </reaction>
</comment>
<proteinExistence type="inferred from homology"/>
<keyword evidence="1" id="KW-0479">Metal-binding</keyword>
<sequence>MENSFCTDALDERFEALTSRLPIVDSHNDFPYLCRTQLHNQINELDFNSHLTSMTDLPSLKQGRVGVQFFSVYIECKDDGDMLYTDFNKLNSAVRDTLEQIDVTKRLVAKYRQDLKFVGTSRDALETFQKEGKISVTLGVEGLHQCDLSLAVVRMYYELGVRYITLTHNCDNPFAMAASSIPYRDKDFGLTSYGVDCVQEMNRLGMMVDLSHVSYQTMIDVLNVSEAPVIFSHSSVYNLTAHERNVRDDVLLKLKENGGVININFCPLFITSGSADTADDNVASIQDAVNHISYVIDLIGWDHVGFGSDFDGIPNSPKGLEDVSKYPDLVKMVWKKYNANEEQISKLMGLNMLRVWAECENVARDKSGLEPIESQWLERAWKFPTWARNDMPEIYPGSKIVHDKSTEWLDLGSLVKGADKNPDATK</sequence>
<dbReference type="GO" id="GO:0006508">
    <property type="term" value="P:proteolysis"/>
    <property type="evidence" value="ECO:0007669"/>
    <property type="project" value="UniProtKB-KW"/>
</dbReference>
<comment type="cofactor">
    <cofactor evidence="1">
        <name>Zn(2+)</name>
        <dbReference type="ChEBI" id="CHEBI:29105"/>
    </cofactor>
</comment>
<protein>
    <recommendedName>
        <fullName evidence="1">Dipeptidase</fullName>
        <ecNumber evidence="1">3.4.13.19</ecNumber>
    </recommendedName>
</protein>
<dbReference type="PANTHER" id="PTHR10443:SF12">
    <property type="entry name" value="DIPEPTIDASE"/>
    <property type="match status" value="1"/>
</dbReference>
<dbReference type="OrthoDB" id="445695at2759"/>
<evidence type="ECO:0000256" key="1">
    <source>
        <dbReference type="RuleBase" id="RU341113"/>
    </source>
</evidence>
<keyword evidence="1" id="KW-0482">Metalloprotease</keyword>
<keyword evidence="3" id="KW-1185">Reference proteome</keyword>
<accession>A0A0P1KS76</accession>
<dbReference type="SUPFAM" id="SSF51556">
    <property type="entry name" value="Metallo-dependent hydrolases"/>
    <property type="match status" value="1"/>
</dbReference>
<dbReference type="EC" id="3.4.13.19" evidence="1"/>
<gene>
    <name evidence="2" type="ORF">LAQU0_S06e03906g</name>
</gene>
<name>A0A0P1KS76_9SACH</name>
<dbReference type="CDD" id="cd01301">
    <property type="entry name" value="rDP_like"/>
    <property type="match status" value="1"/>
</dbReference>
<dbReference type="InterPro" id="IPR008257">
    <property type="entry name" value="Pept_M19"/>
</dbReference>
<keyword evidence="1" id="KW-0862">Zinc</keyword>
<keyword evidence="1" id="KW-0645">Protease</keyword>
<reference evidence="3" key="1">
    <citation type="submission" date="2015-10" db="EMBL/GenBank/DDBJ databases">
        <authorList>
            <person name="Devillers H."/>
        </authorList>
    </citation>
    <scope>NUCLEOTIDE SEQUENCE [LARGE SCALE GENOMIC DNA]</scope>
</reference>
<dbReference type="EMBL" id="LN890530">
    <property type="protein sequence ID" value="CUS22694.1"/>
    <property type="molecule type" value="Genomic_DNA"/>
</dbReference>
<dbReference type="PANTHER" id="PTHR10443">
    <property type="entry name" value="MICROSOMAL DIPEPTIDASE"/>
    <property type="match status" value="1"/>
</dbReference>
<keyword evidence="1" id="KW-0378">Hydrolase</keyword>
<dbReference type="Gene3D" id="3.20.20.140">
    <property type="entry name" value="Metal-dependent hydrolases"/>
    <property type="match status" value="1"/>
</dbReference>
<dbReference type="PROSITE" id="PS51365">
    <property type="entry name" value="RENAL_DIPEPTIDASE_2"/>
    <property type="match status" value="1"/>
</dbReference>
<dbReference type="Pfam" id="PF01244">
    <property type="entry name" value="Peptidase_M19"/>
    <property type="match status" value="1"/>
</dbReference>
<dbReference type="GO" id="GO:0046872">
    <property type="term" value="F:metal ion binding"/>
    <property type="evidence" value="ECO:0007669"/>
    <property type="project" value="UniProtKB-UniRule"/>
</dbReference>
<dbReference type="AlphaFoldDB" id="A0A0P1KS76"/>
<organism evidence="2 3">
    <name type="scientific">Lachancea quebecensis</name>
    <dbReference type="NCBI Taxonomy" id="1654605"/>
    <lineage>
        <taxon>Eukaryota</taxon>
        <taxon>Fungi</taxon>
        <taxon>Dikarya</taxon>
        <taxon>Ascomycota</taxon>
        <taxon>Saccharomycotina</taxon>
        <taxon>Saccharomycetes</taxon>
        <taxon>Saccharomycetales</taxon>
        <taxon>Saccharomycetaceae</taxon>
        <taxon>Lachancea</taxon>
    </lineage>
</organism>
<dbReference type="Proteomes" id="UP000236544">
    <property type="component" value="Unassembled WGS sequence"/>
</dbReference>
<evidence type="ECO:0000313" key="2">
    <source>
        <dbReference type="EMBL" id="CUS22694.1"/>
    </source>
</evidence>
<dbReference type="InterPro" id="IPR032466">
    <property type="entry name" value="Metal_Hydrolase"/>
</dbReference>